<evidence type="ECO:0000313" key="6">
    <source>
        <dbReference type="EMBL" id="KAG0469952.1"/>
    </source>
</evidence>
<accession>A0A835QJ95</accession>
<evidence type="ECO:0000256" key="3">
    <source>
        <dbReference type="PROSITE-ProRule" id="PRU00317"/>
    </source>
</evidence>
<evidence type="ECO:0000256" key="1">
    <source>
        <dbReference type="ARBA" id="ARBA00022737"/>
    </source>
</evidence>
<dbReference type="GO" id="GO:0030688">
    <property type="term" value="C:preribosome, small subunit precursor"/>
    <property type="evidence" value="ECO:0007669"/>
    <property type="project" value="TreeGrafter"/>
</dbReference>
<dbReference type="SUPFAM" id="SSF48371">
    <property type="entry name" value="ARM repeat"/>
    <property type="match status" value="1"/>
</dbReference>
<keyword evidence="7" id="KW-1185">Reference proteome</keyword>
<sequence length="762" mass="85927">HSADARRRNWCRSALLLGLLSSFLILDEASSLLLFGMKKIENSSKERGNKENRKKHNKKDSSQFMHSTFEQKCRRNFRHNKSVKHDVNDKIFPEKSDKKVVSEKSSMYNIPSNAHVISLRKRVDPETAKYFSEIANLFESNEVDLEVFPTVCANALEETRGKEVELSTDMIISRTIQCLLEGCDLEQLCSFIRSCAEGFSVIAVDKFGSHVAETAMKSLAMHLHDDQSYSMVEETLHKICEVVVADIVNLMCSPYGSHVLRSLFCLLKGVELNTLEEFHVTKPSAILMERLSFTPAQPRGSIPKNLQNSFTDVFVFLVQETLNHAQAEISTLRSDRYSSFVLQSILKLLVGDDQALLHAILILLGCQEDNCLESKLSDSTHQKVKEVVMSLLEDTASSHLLEVIIQVAPTDLFNMFFDVIFKGSLLRISSHRFGNFVMQALISSIRTHDHASLVWEELGRHLGQLLEEGKAGVVASILAAFQRLQTHVNEFCHALAVAVCPESEMPRYIVPHLLFLDNYFREKTHWKWSMADKMHVLGCLMLQNIFKISSNLIKPFVESITTMEADHIIETAKDVRGSHVLEAFLCSDVSSMRKHEVISKLLGHFGELSLQPSGSFTVEKSFTASNNDMRVTIASELVEVQTELSKIKHGPYLLRKLDIEGFARNPDQWKSRQASKAAAYRDFVKDFGSNDQPASAPDSLQKFSKKKREKQDKWVGAGDFASESSSNPASVTSESSDFCLQAANPATIFKCLRIRVLPRRIR</sequence>
<dbReference type="PANTHER" id="PTHR13102:SF0">
    <property type="entry name" value="NUCLEOLAR PROTEIN 9"/>
    <property type="match status" value="1"/>
</dbReference>
<gene>
    <name evidence="6" type="ORF">HPP92_016652</name>
</gene>
<dbReference type="GO" id="GO:0030686">
    <property type="term" value="C:90S preribosome"/>
    <property type="evidence" value="ECO:0007669"/>
    <property type="project" value="TreeGrafter"/>
</dbReference>
<dbReference type="Pfam" id="PF22493">
    <property type="entry name" value="PUF_NOP9"/>
    <property type="match status" value="1"/>
</dbReference>
<feature type="non-terminal residue" evidence="6">
    <location>
        <position position="762"/>
    </location>
</feature>
<dbReference type="InterPro" id="IPR016024">
    <property type="entry name" value="ARM-type_fold"/>
</dbReference>
<organism evidence="6 7">
    <name type="scientific">Vanilla planifolia</name>
    <name type="common">Vanilla</name>
    <dbReference type="NCBI Taxonomy" id="51239"/>
    <lineage>
        <taxon>Eukaryota</taxon>
        <taxon>Viridiplantae</taxon>
        <taxon>Streptophyta</taxon>
        <taxon>Embryophyta</taxon>
        <taxon>Tracheophyta</taxon>
        <taxon>Spermatophyta</taxon>
        <taxon>Magnoliopsida</taxon>
        <taxon>Liliopsida</taxon>
        <taxon>Asparagales</taxon>
        <taxon>Orchidaceae</taxon>
        <taxon>Vanilloideae</taxon>
        <taxon>Vanilleae</taxon>
        <taxon>Vanilla</taxon>
    </lineage>
</organism>
<feature type="signal peptide" evidence="5">
    <location>
        <begin position="1"/>
        <end position="31"/>
    </location>
</feature>
<dbReference type="GO" id="GO:0000056">
    <property type="term" value="P:ribosomal small subunit export from nucleus"/>
    <property type="evidence" value="ECO:0007669"/>
    <property type="project" value="TreeGrafter"/>
</dbReference>
<keyword evidence="5" id="KW-0732">Signal</keyword>
<dbReference type="GO" id="GO:0003723">
    <property type="term" value="F:RNA binding"/>
    <property type="evidence" value="ECO:0007669"/>
    <property type="project" value="InterPro"/>
</dbReference>
<feature type="chain" id="PRO_5032302031" evidence="5">
    <location>
        <begin position="32"/>
        <end position="762"/>
    </location>
</feature>
<feature type="compositionally biased region" description="Polar residues" evidence="4">
    <location>
        <begin position="722"/>
        <end position="734"/>
    </location>
</feature>
<evidence type="ECO:0000256" key="2">
    <source>
        <dbReference type="ARBA" id="ARBA00022845"/>
    </source>
</evidence>
<reference evidence="6 7" key="1">
    <citation type="journal article" date="2020" name="Nat. Food">
        <title>A phased Vanilla planifolia genome enables genetic improvement of flavour and production.</title>
        <authorList>
            <person name="Hasing T."/>
            <person name="Tang H."/>
            <person name="Brym M."/>
            <person name="Khazi F."/>
            <person name="Huang T."/>
            <person name="Chambers A.H."/>
        </authorList>
    </citation>
    <scope>NUCLEOTIDE SEQUENCE [LARGE SCALE GENOMIC DNA]</scope>
    <source>
        <tissue evidence="6">Leaf</tissue>
    </source>
</reference>
<dbReference type="PANTHER" id="PTHR13102">
    <property type="entry name" value="NUCLEOLAR PROTEIN 9"/>
    <property type="match status" value="1"/>
</dbReference>
<keyword evidence="2" id="KW-0810">Translation regulation</keyword>
<dbReference type="GO" id="GO:0005730">
    <property type="term" value="C:nucleolus"/>
    <property type="evidence" value="ECO:0007669"/>
    <property type="project" value="TreeGrafter"/>
</dbReference>
<dbReference type="AlphaFoldDB" id="A0A835QJ95"/>
<proteinExistence type="predicted"/>
<dbReference type="InterPro" id="IPR001313">
    <property type="entry name" value="Pumilio_RNA-bd_rpt"/>
</dbReference>
<dbReference type="GO" id="GO:0000472">
    <property type="term" value="P:endonucleolytic cleavage to generate mature 5'-end of SSU-rRNA from (SSU-rRNA, 5.8S rRNA, LSU-rRNA)"/>
    <property type="evidence" value="ECO:0007669"/>
    <property type="project" value="TreeGrafter"/>
</dbReference>
<dbReference type="InterPro" id="IPR011989">
    <property type="entry name" value="ARM-like"/>
</dbReference>
<dbReference type="OrthoDB" id="196131at2759"/>
<feature type="region of interest" description="Disordered" evidence="4">
    <location>
        <begin position="688"/>
        <end position="734"/>
    </location>
</feature>
<dbReference type="Proteomes" id="UP000636800">
    <property type="component" value="Unassembled WGS sequence"/>
</dbReference>
<feature type="repeat" description="Pumilio" evidence="3">
    <location>
        <begin position="418"/>
        <end position="455"/>
    </location>
</feature>
<evidence type="ECO:0000256" key="5">
    <source>
        <dbReference type="SAM" id="SignalP"/>
    </source>
</evidence>
<dbReference type="EMBL" id="JADCNL010000008">
    <property type="protein sequence ID" value="KAG0469952.1"/>
    <property type="molecule type" value="Genomic_DNA"/>
</dbReference>
<dbReference type="InterPro" id="IPR040000">
    <property type="entry name" value="NOP9"/>
</dbReference>
<comment type="caution">
    <text evidence="6">The sequence shown here is derived from an EMBL/GenBank/DDBJ whole genome shotgun (WGS) entry which is preliminary data.</text>
</comment>
<name>A0A835QJ95_VANPL</name>
<dbReference type="SMART" id="SM00025">
    <property type="entry name" value="Pumilio"/>
    <property type="match status" value="6"/>
</dbReference>
<dbReference type="Gene3D" id="1.25.10.10">
    <property type="entry name" value="Leucine-rich Repeat Variant"/>
    <property type="match status" value="2"/>
</dbReference>
<keyword evidence="1" id="KW-0677">Repeat</keyword>
<dbReference type="GO" id="GO:0000480">
    <property type="term" value="P:endonucleolytic cleavage in 5'-ETS of tricistronic rRNA transcript (SSU-rRNA, 5.8S rRNA, LSU-rRNA)"/>
    <property type="evidence" value="ECO:0007669"/>
    <property type="project" value="TreeGrafter"/>
</dbReference>
<dbReference type="GO" id="GO:0000447">
    <property type="term" value="P:endonucleolytic cleavage in ITS1 to separate SSU-rRNA from 5.8S rRNA and LSU-rRNA from tricistronic rRNA transcript (SSU-rRNA, 5.8S rRNA, LSU-rRNA)"/>
    <property type="evidence" value="ECO:0007669"/>
    <property type="project" value="TreeGrafter"/>
</dbReference>
<protein>
    <submittedName>
        <fullName evidence="6">Uncharacterized protein</fullName>
    </submittedName>
</protein>
<dbReference type="GO" id="GO:0006417">
    <property type="term" value="P:regulation of translation"/>
    <property type="evidence" value="ECO:0007669"/>
    <property type="project" value="UniProtKB-KW"/>
</dbReference>
<evidence type="ECO:0000313" key="7">
    <source>
        <dbReference type="Proteomes" id="UP000636800"/>
    </source>
</evidence>
<feature type="region of interest" description="Disordered" evidence="4">
    <location>
        <begin position="44"/>
        <end position="65"/>
    </location>
</feature>
<dbReference type="PROSITE" id="PS50302">
    <property type="entry name" value="PUM"/>
    <property type="match status" value="1"/>
</dbReference>
<evidence type="ECO:0000256" key="4">
    <source>
        <dbReference type="SAM" id="MobiDB-lite"/>
    </source>
</evidence>